<evidence type="ECO:0000256" key="3">
    <source>
        <dbReference type="PROSITE-ProRule" id="PRU00192"/>
    </source>
</evidence>
<dbReference type="InterPro" id="IPR001452">
    <property type="entry name" value="SH3_domain"/>
</dbReference>
<evidence type="ECO:0000256" key="1">
    <source>
        <dbReference type="ARBA" id="ARBA00022443"/>
    </source>
</evidence>
<dbReference type="SMART" id="SM00326">
    <property type="entry name" value="SH3"/>
    <property type="match status" value="2"/>
</dbReference>
<dbReference type="AlphaFoldDB" id="A0A4P9Y0X4"/>
<dbReference type="PANTHER" id="PTHR46037">
    <property type="entry name" value="PROTEIN ENHANCER OF SEVENLESS 2B"/>
    <property type="match status" value="1"/>
</dbReference>
<dbReference type="Gene3D" id="2.30.30.40">
    <property type="entry name" value="SH3 Domains"/>
    <property type="match status" value="2"/>
</dbReference>
<dbReference type="InterPro" id="IPR036028">
    <property type="entry name" value="SH3-like_dom_sf"/>
</dbReference>
<accession>A0A4P9Y0X4</accession>
<sequence length="102" mass="11444">DNSFELAFRAGEEIEVLEDLDEWVQGRREDGAIGLIPPNFILKDSLSQVKFKARALYSYQSTHVTELTFDCGEVLDILETTGDIWQAKSILGALGIVYSNYV</sequence>
<evidence type="ECO:0000256" key="2">
    <source>
        <dbReference type="ARBA" id="ARBA00022999"/>
    </source>
</evidence>
<dbReference type="EMBL" id="KZ988347">
    <property type="protein sequence ID" value="RKP12397.1"/>
    <property type="molecule type" value="Genomic_DNA"/>
</dbReference>
<evidence type="ECO:0000259" key="4">
    <source>
        <dbReference type="PROSITE" id="PS50002"/>
    </source>
</evidence>
<dbReference type="InterPro" id="IPR043539">
    <property type="entry name" value="Grb2-like"/>
</dbReference>
<feature type="non-terminal residue" evidence="5">
    <location>
        <position position="102"/>
    </location>
</feature>
<dbReference type="OrthoDB" id="10255964at2759"/>
<protein>
    <recommendedName>
        <fullName evidence="4">SH3 domain-containing protein</fullName>
    </recommendedName>
</protein>
<keyword evidence="1 3" id="KW-0728">SH3 domain</keyword>
<dbReference type="Pfam" id="PF00018">
    <property type="entry name" value="SH3_1"/>
    <property type="match status" value="1"/>
</dbReference>
<dbReference type="Proteomes" id="UP000267251">
    <property type="component" value="Unassembled WGS sequence"/>
</dbReference>
<feature type="non-terminal residue" evidence="5">
    <location>
        <position position="1"/>
    </location>
</feature>
<keyword evidence="2" id="KW-0727">SH2 domain</keyword>
<dbReference type="PROSITE" id="PS50002">
    <property type="entry name" value="SH3"/>
    <property type="match status" value="2"/>
</dbReference>
<keyword evidence="6" id="KW-1185">Reference proteome</keyword>
<dbReference type="SUPFAM" id="SSF50044">
    <property type="entry name" value="SH3-domain"/>
    <property type="match status" value="2"/>
</dbReference>
<feature type="domain" description="SH3" evidence="4">
    <location>
        <begin position="48"/>
        <end position="102"/>
    </location>
</feature>
<name>A0A4P9Y0X4_9FUNG</name>
<feature type="domain" description="SH3" evidence="4">
    <location>
        <begin position="1"/>
        <end position="46"/>
    </location>
</feature>
<gene>
    <name evidence="5" type="ORF">BJ684DRAFT_305</name>
</gene>
<reference evidence="6" key="1">
    <citation type="journal article" date="2018" name="Nat. Microbiol.">
        <title>Leveraging single-cell genomics to expand the fungal tree of life.</title>
        <authorList>
            <person name="Ahrendt S.R."/>
            <person name="Quandt C.A."/>
            <person name="Ciobanu D."/>
            <person name="Clum A."/>
            <person name="Salamov A."/>
            <person name="Andreopoulos B."/>
            <person name="Cheng J.F."/>
            <person name="Woyke T."/>
            <person name="Pelin A."/>
            <person name="Henrissat B."/>
            <person name="Reynolds N.K."/>
            <person name="Benny G.L."/>
            <person name="Smith M.E."/>
            <person name="James T.Y."/>
            <person name="Grigoriev I.V."/>
        </authorList>
    </citation>
    <scope>NUCLEOTIDE SEQUENCE [LARGE SCALE GENOMIC DNA]</scope>
</reference>
<proteinExistence type="predicted"/>
<dbReference type="PRINTS" id="PR00452">
    <property type="entry name" value="SH3DOMAIN"/>
</dbReference>
<evidence type="ECO:0000313" key="5">
    <source>
        <dbReference type="EMBL" id="RKP12397.1"/>
    </source>
</evidence>
<evidence type="ECO:0000313" key="6">
    <source>
        <dbReference type="Proteomes" id="UP000267251"/>
    </source>
</evidence>
<organism evidence="5 6">
    <name type="scientific">Piptocephalis cylindrospora</name>
    <dbReference type="NCBI Taxonomy" id="1907219"/>
    <lineage>
        <taxon>Eukaryota</taxon>
        <taxon>Fungi</taxon>
        <taxon>Fungi incertae sedis</taxon>
        <taxon>Zoopagomycota</taxon>
        <taxon>Zoopagomycotina</taxon>
        <taxon>Zoopagomycetes</taxon>
        <taxon>Zoopagales</taxon>
        <taxon>Piptocephalidaceae</taxon>
        <taxon>Piptocephalis</taxon>
    </lineage>
</organism>